<organism evidence="1 2">
    <name type="scientific">Haematococcus lacustris</name>
    <name type="common">Green alga</name>
    <name type="synonym">Haematococcus pluvialis</name>
    <dbReference type="NCBI Taxonomy" id="44745"/>
    <lineage>
        <taxon>Eukaryota</taxon>
        <taxon>Viridiplantae</taxon>
        <taxon>Chlorophyta</taxon>
        <taxon>core chlorophytes</taxon>
        <taxon>Chlorophyceae</taxon>
        <taxon>CS clade</taxon>
        <taxon>Chlamydomonadales</taxon>
        <taxon>Haematococcaceae</taxon>
        <taxon>Haematococcus</taxon>
    </lineage>
</organism>
<accession>A0A699YNI1</accession>
<proteinExistence type="predicted"/>
<dbReference type="AlphaFoldDB" id="A0A699YNI1"/>
<name>A0A699YNI1_HAELA</name>
<evidence type="ECO:0000313" key="2">
    <source>
        <dbReference type="Proteomes" id="UP000485058"/>
    </source>
</evidence>
<sequence>EVLGVGRAEAALAVQARARLLAMEPQELGHQLGALGIALGWEESAVRGLVAQEPEVLLLPSTTVSRRWQKLQAAGKSRPAWAQQQPGP</sequence>
<feature type="non-terminal residue" evidence="1">
    <location>
        <position position="1"/>
    </location>
</feature>
<dbReference type="Proteomes" id="UP000485058">
    <property type="component" value="Unassembled WGS sequence"/>
</dbReference>
<gene>
    <name evidence="1" type="ORF">HaLaN_06564</name>
</gene>
<reference evidence="1 2" key="1">
    <citation type="submission" date="2020-02" db="EMBL/GenBank/DDBJ databases">
        <title>Draft genome sequence of Haematococcus lacustris strain NIES-144.</title>
        <authorList>
            <person name="Morimoto D."/>
            <person name="Nakagawa S."/>
            <person name="Yoshida T."/>
            <person name="Sawayama S."/>
        </authorList>
    </citation>
    <scope>NUCLEOTIDE SEQUENCE [LARGE SCALE GENOMIC DNA]</scope>
    <source>
        <strain evidence="1 2">NIES-144</strain>
    </source>
</reference>
<comment type="caution">
    <text evidence="1">The sequence shown here is derived from an EMBL/GenBank/DDBJ whole genome shotgun (WGS) entry which is preliminary data.</text>
</comment>
<dbReference type="EMBL" id="BLLF01000376">
    <property type="protein sequence ID" value="GFH11121.1"/>
    <property type="molecule type" value="Genomic_DNA"/>
</dbReference>
<protein>
    <submittedName>
        <fullName evidence="1">Uncharacterized protein</fullName>
    </submittedName>
</protein>
<evidence type="ECO:0000313" key="1">
    <source>
        <dbReference type="EMBL" id="GFH11121.1"/>
    </source>
</evidence>
<keyword evidence="2" id="KW-1185">Reference proteome</keyword>